<accession>I3IQQ1</accession>
<evidence type="ECO:0000313" key="1">
    <source>
        <dbReference type="EMBL" id="GAB64046.1"/>
    </source>
</evidence>
<evidence type="ECO:0000313" key="2">
    <source>
        <dbReference type="Proteomes" id="UP000002985"/>
    </source>
</evidence>
<evidence type="ECO:0008006" key="3">
    <source>
        <dbReference type="Google" id="ProtNLM"/>
    </source>
</evidence>
<name>I3IQQ1_9BACT</name>
<sequence>MFAKRYNSKSGSTHLNADIQAHGNIDKKHASPVRKKKRWGEFDRIFDMITDPIVVFDTEFKVVNLNKAARHFFTGRPLGKKCFLIKHKFALACKDCPIWQTLKTGVTATSEILSPKSGDPILLKTYPVYTRLRKIKGVVMIGRESNDIPVKWKR</sequence>
<comment type="caution">
    <text evidence="1">The sequence shown here is derived from an EMBL/GenBank/DDBJ whole genome shotgun (WGS) entry which is preliminary data.</text>
</comment>
<protein>
    <recommendedName>
        <fullName evidence="3">PAS domain-containing protein</fullName>
    </recommendedName>
</protein>
<keyword evidence="2" id="KW-1185">Reference proteome</keyword>
<dbReference type="SUPFAM" id="SSF55785">
    <property type="entry name" value="PYP-like sensor domain (PAS domain)"/>
    <property type="match status" value="1"/>
</dbReference>
<organism evidence="1 2">
    <name type="scientific">Candidatus Jettenia caeni</name>
    <dbReference type="NCBI Taxonomy" id="247490"/>
    <lineage>
        <taxon>Bacteria</taxon>
        <taxon>Pseudomonadati</taxon>
        <taxon>Planctomycetota</taxon>
        <taxon>Candidatus Brocadiia</taxon>
        <taxon>Candidatus Brocadiales</taxon>
        <taxon>Candidatus Brocadiaceae</taxon>
        <taxon>Candidatus Jettenia</taxon>
    </lineage>
</organism>
<proteinExistence type="predicted"/>
<dbReference type="STRING" id="247490.KSU1_D0737"/>
<dbReference type="Gene3D" id="3.30.450.20">
    <property type="entry name" value="PAS domain"/>
    <property type="match status" value="1"/>
</dbReference>
<dbReference type="EMBL" id="BAFH01000004">
    <property type="protein sequence ID" value="GAB64046.1"/>
    <property type="molecule type" value="Genomic_DNA"/>
</dbReference>
<reference evidence="1 2" key="1">
    <citation type="journal article" date="2012" name="FEBS Lett.">
        <title>Anammox organism KSU-1 expresses a NirK-type copper-containing nitrite reductase instead of a NirS-type with cytochrome cd1.</title>
        <authorList>
            <person name="Hira D."/>
            <person name="Toh H."/>
            <person name="Migita C.T."/>
            <person name="Okubo H."/>
            <person name="Nishiyama T."/>
            <person name="Hattori M."/>
            <person name="Furukawa K."/>
            <person name="Fujii T."/>
        </authorList>
    </citation>
    <scope>NUCLEOTIDE SEQUENCE [LARGE SCALE GENOMIC DNA]</scope>
</reference>
<gene>
    <name evidence="1" type="ORF">KSU1_D0737</name>
</gene>
<dbReference type="OrthoDB" id="9836062at2"/>
<dbReference type="AlphaFoldDB" id="I3IQQ1"/>
<dbReference type="InterPro" id="IPR035965">
    <property type="entry name" value="PAS-like_dom_sf"/>
</dbReference>
<dbReference type="Proteomes" id="UP000002985">
    <property type="component" value="Unassembled WGS sequence"/>
</dbReference>